<feature type="domain" description="CsbD-like" evidence="3">
    <location>
        <begin position="3"/>
        <end position="52"/>
    </location>
</feature>
<protein>
    <submittedName>
        <fullName evidence="4">CsbD family protein</fullName>
    </submittedName>
</protein>
<organism evidence="4 5">
    <name type="scientific">Gulosibacter macacae</name>
    <dbReference type="NCBI Taxonomy" id="2488791"/>
    <lineage>
        <taxon>Bacteria</taxon>
        <taxon>Bacillati</taxon>
        <taxon>Actinomycetota</taxon>
        <taxon>Actinomycetes</taxon>
        <taxon>Micrococcales</taxon>
        <taxon>Microbacteriaceae</taxon>
        <taxon>Gulosibacter</taxon>
    </lineage>
</organism>
<evidence type="ECO:0000259" key="3">
    <source>
        <dbReference type="Pfam" id="PF05532"/>
    </source>
</evidence>
<dbReference type="InterPro" id="IPR008462">
    <property type="entry name" value="CsbD"/>
</dbReference>
<comment type="caution">
    <text evidence="4">The sequence shown here is derived from an EMBL/GenBank/DDBJ whole genome shotgun (WGS) entry which is preliminary data.</text>
</comment>
<dbReference type="SUPFAM" id="SSF69047">
    <property type="entry name" value="Hypothetical protein YjbJ"/>
    <property type="match status" value="1"/>
</dbReference>
<evidence type="ECO:0000313" key="4">
    <source>
        <dbReference type="EMBL" id="RRJ88610.1"/>
    </source>
</evidence>
<evidence type="ECO:0000313" key="5">
    <source>
        <dbReference type="Proteomes" id="UP000274391"/>
    </source>
</evidence>
<comment type="similarity">
    <text evidence="1">Belongs to the UPF0337 (CsbD) family.</text>
</comment>
<dbReference type="Proteomes" id="UP000274391">
    <property type="component" value="Unassembled WGS sequence"/>
</dbReference>
<feature type="compositionally biased region" description="Basic and acidic residues" evidence="2">
    <location>
        <begin position="1"/>
        <end position="18"/>
    </location>
</feature>
<evidence type="ECO:0000256" key="2">
    <source>
        <dbReference type="SAM" id="MobiDB-lite"/>
    </source>
</evidence>
<dbReference type="AlphaFoldDB" id="A0A3P3W0W2"/>
<accession>A0A3P3W0W2</accession>
<dbReference type="InterPro" id="IPR036629">
    <property type="entry name" value="YjbJ_sf"/>
</dbReference>
<dbReference type="RefSeq" id="WP_124968664.1">
    <property type="nucleotide sequence ID" value="NZ_RQVS01000001.1"/>
</dbReference>
<name>A0A3P3W0W2_9MICO</name>
<dbReference type="EMBL" id="RQVS01000001">
    <property type="protein sequence ID" value="RRJ88610.1"/>
    <property type="molecule type" value="Genomic_DNA"/>
</dbReference>
<feature type="compositionally biased region" description="Basic and acidic residues" evidence="2">
    <location>
        <begin position="25"/>
        <end position="35"/>
    </location>
</feature>
<dbReference type="OrthoDB" id="2143260at2"/>
<reference evidence="4 5" key="1">
    <citation type="submission" date="2018-11" db="EMBL/GenBank/DDBJ databases">
        <title>YIM 102482-1 draft genome.</title>
        <authorList>
            <person name="Li G."/>
            <person name="Jiang Y."/>
        </authorList>
    </citation>
    <scope>NUCLEOTIDE SEQUENCE [LARGE SCALE GENOMIC DNA]</scope>
    <source>
        <strain evidence="4 5">YIM 102482-1</strain>
    </source>
</reference>
<feature type="region of interest" description="Disordered" evidence="2">
    <location>
        <begin position="1"/>
        <end position="38"/>
    </location>
</feature>
<dbReference type="Pfam" id="PF05532">
    <property type="entry name" value="CsbD"/>
    <property type="match status" value="1"/>
</dbReference>
<sequence>MTDQARHKGEDLVGRAKEAAGAVTDNDKLRNEGKADQAAAGIKEKIDDVRDGLTDAVDKMRGKD</sequence>
<proteinExistence type="inferred from homology"/>
<evidence type="ECO:0000256" key="1">
    <source>
        <dbReference type="ARBA" id="ARBA00009129"/>
    </source>
</evidence>
<dbReference type="Gene3D" id="1.10.1470.10">
    <property type="entry name" value="YjbJ"/>
    <property type="match status" value="1"/>
</dbReference>
<gene>
    <name evidence="4" type="ORF">EG850_00205</name>
</gene>
<keyword evidence="5" id="KW-1185">Reference proteome</keyword>